<reference evidence="2 3" key="1">
    <citation type="submission" date="2016-02" db="EMBL/GenBank/DDBJ databases">
        <authorList>
            <person name="Teng J.L."/>
            <person name="Tang Y."/>
            <person name="Huang Y."/>
            <person name="Guo F."/>
            <person name="Wei W."/>
            <person name="Chen J.H."/>
            <person name="Wong S.Y."/>
            <person name="Lau S.K."/>
            <person name="Woo P.C."/>
        </authorList>
    </citation>
    <scope>NUCLEOTIDE SEQUENCE [LARGE SCALE GENOMIC DNA]</scope>
    <source>
        <strain evidence="2 3">JCM 13375</strain>
    </source>
</reference>
<feature type="region of interest" description="Disordered" evidence="1">
    <location>
        <begin position="294"/>
        <end position="319"/>
    </location>
</feature>
<sequence length="319" mass="34755">MTKPHEGVARLAGAVKARRGALGLSQLDVAAAGGPSDTTQSKIELTLATKVGPRTLAKYDNALQWPAGRAAAIFSGELDGHGLASLIPVGIDHDEDSLTLPSSKINPGYIQQAARVARPTREYRLLTANLDLAEKILDHAEAAVEPWSKAGVRSQMPYIGDLLDSVARYSDIVSGPEFESVQGRVRQDSERYATQRLRLGMSLGIEGTGMGVRIALGDDWESRIDWPQLEQFEDVRRAIGELEEAARDRHGDDVHLDSANFFNNVFSRWLRARGVLDADQADFELAARDLGDEPVGRKIRRRQDEASELPDPEGPEGGA</sequence>
<organism evidence="2 3">
    <name type="scientific">Tsukamurella pseudospumae</name>
    <dbReference type="NCBI Taxonomy" id="239498"/>
    <lineage>
        <taxon>Bacteria</taxon>
        <taxon>Bacillati</taxon>
        <taxon>Actinomycetota</taxon>
        <taxon>Actinomycetes</taxon>
        <taxon>Mycobacteriales</taxon>
        <taxon>Tsukamurellaceae</taxon>
        <taxon>Tsukamurella</taxon>
    </lineage>
</organism>
<evidence type="ECO:0000313" key="2">
    <source>
        <dbReference type="EMBL" id="KXP00855.1"/>
    </source>
</evidence>
<evidence type="ECO:0000313" key="3">
    <source>
        <dbReference type="Proteomes" id="UP000070409"/>
    </source>
</evidence>
<dbReference type="EMBL" id="LSRE01000002">
    <property type="protein sequence ID" value="KXP00855.1"/>
    <property type="molecule type" value="Genomic_DNA"/>
</dbReference>
<proteinExistence type="predicted"/>
<accession>A0A137ZRR3</accession>
<evidence type="ECO:0000256" key="1">
    <source>
        <dbReference type="SAM" id="MobiDB-lite"/>
    </source>
</evidence>
<dbReference type="RefSeq" id="WP_068743593.1">
    <property type="nucleotide sequence ID" value="NZ_LSRE01000002.1"/>
</dbReference>
<gene>
    <name evidence="2" type="ORF">AXK61_12660</name>
</gene>
<dbReference type="Proteomes" id="UP000070409">
    <property type="component" value="Unassembled WGS sequence"/>
</dbReference>
<comment type="caution">
    <text evidence="2">The sequence shown here is derived from an EMBL/GenBank/DDBJ whole genome shotgun (WGS) entry which is preliminary data.</text>
</comment>
<keyword evidence="3" id="KW-1185">Reference proteome</keyword>
<evidence type="ECO:0008006" key="4">
    <source>
        <dbReference type="Google" id="ProtNLM"/>
    </source>
</evidence>
<feature type="compositionally biased region" description="Acidic residues" evidence="1">
    <location>
        <begin position="306"/>
        <end position="319"/>
    </location>
</feature>
<name>A0A137ZRR3_9ACTN</name>
<protein>
    <recommendedName>
        <fullName evidence="4">HTH cro/C1-type domain-containing protein</fullName>
    </recommendedName>
</protein>